<name>A0A1U7CUG2_9BACT</name>
<accession>A0A1U7CUG2</accession>
<organism evidence="2 3">
    <name type="scientific">Paludisphaera borealis</name>
    <dbReference type="NCBI Taxonomy" id="1387353"/>
    <lineage>
        <taxon>Bacteria</taxon>
        <taxon>Pseudomonadati</taxon>
        <taxon>Planctomycetota</taxon>
        <taxon>Planctomycetia</taxon>
        <taxon>Isosphaerales</taxon>
        <taxon>Isosphaeraceae</taxon>
        <taxon>Paludisphaera</taxon>
    </lineage>
</organism>
<dbReference type="AlphaFoldDB" id="A0A1U7CUG2"/>
<dbReference type="Proteomes" id="UP000186309">
    <property type="component" value="Chromosome"/>
</dbReference>
<proteinExistence type="predicted"/>
<feature type="signal peptide" evidence="1">
    <location>
        <begin position="1"/>
        <end position="24"/>
    </location>
</feature>
<dbReference type="PROSITE" id="PS51257">
    <property type="entry name" value="PROKAR_LIPOPROTEIN"/>
    <property type="match status" value="1"/>
</dbReference>
<dbReference type="OrthoDB" id="255043at2"/>
<keyword evidence="1" id="KW-0732">Signal</keyword>
<evidence type="ECO:0000313" key="3">
    <source>
        <dbReference type="Proteomes" id="UP000186309"/>
    </source>
</evidence>
<dbReference type="RefSeq" id="WP_076348789.1">
    <property type="nucleotide sequence ID" value="NZ_CP019082.1"/>
</dbReference>
<feature type="chain" id="PRO_5012775548" evidence="1">
    <location>
        <begin position="25"/>
        <end position="377"/>
    </location>
</feature>
<dbReference type="KEGG" id="pbor:BSF38_04132"/>
<keyword evidence="3" id="KW-1185">Reference proteome</keyword>
<dbReference type="STRING" id="1387353.BSF38_04132"/>
<gene>
    <name evidence="2" type="ORF">BSF38_04132</name>
</gene>
<sequence length="377" mass="42162">MRRIFPTMLGLAMALTACSTEARAQWGYGNYGGYGGYGWGGWGGAGSTFQGSVAQGLGMMYMGEGSYNKQTAIANSINADTMMRWNQFVYEGQKEATRRYFARRNAEFSKDREAYNTALTRLNENPSRSDIERGDALNAILDQLNDPRIHTSTLRSIDVNVDAKLIREIPFTNASEAITISLEQLKDATRWPRALRDARFAPDQKAFEDAVVQARKEDEEGEIAPETLDKVRQVATDIKVKLGQMPLDDRAETREAQNFVKTLFAMTRMLAKPKVEQVLSELRKFEKTTVGNLLGFMRTFNLRFGPATTPGQRNAYNELFSAMDQVRDKIVAEAKLDDTVTEKAKTAKLHDFFSAMEMDHVEGKKPAATTPPPAPQP</sequence>
<evidence type="ECO:0000313" key="2">
    <source>
        <dbReference type="EMBL" id="APW62584.1"/>
    </source>
</evidence>
<evidence type="ECO:0000256" key="1">
    <source>
        <dbReference type="SAM" id="SignalP"/>
    </source>
</evidence>
<dbReference type="EMBL" id="CP019082">
    <property type="protein sequence ID" value="APW62584.1"/>
    <property type="molecule type" value="Genomic_DNA"/>
</dbReference>
<reference evidence="3" key="1">
    <citation type="submission" date="2016-12" db="EMBL/GenBank/DDBJ databases">
        <title>Comparative genomics of four Isosphaeraceae planctomycetes: a common pool of plasmids and glycoside hydrolase genes.</title>
        <authorList>
            <person name="Ivanova A."/>
        </authorList>
    </citation>
    <scope>NUCLEOTIDE SEQUENCE [LARGE SCALE GENOMIC DNA]</scope>
    <source>
        <strain evidence="3">PX4</strain>
    </source>
</reference>
<protein>
    <submittedName>
        <fullName evidence="2">Uncharacterized protein</fullName>
    </submittedName>
</protein>